<dbReference type="EMBL" id="BSXS01007040">
    <property type="protein sequence ID" value="GME87016.1"/>
    <property type="molecule type" value="Genomic_DNA"/>
</dbReference>
<evidence type="ECO:0000313" key="2">
    <source>
        <dbReference type="Proteomes" id="UP001165064"/>
    </source>
</evidence>
<evidence type="ECO:0000313" key="1">
    <source>
        <dbReference type="EMBL" id="GME87016.1"/>
    </source>
</evidence>
<keyword evidence="2" id="KW-1185">Reference proteome</keyword>
<accession>A0ACB5TE04</accession>
<gene>
    <name evidence="1" type="ORF">Amon02_000813300</name>
</gene>
<protein>
    <submittedName>
        <fullName evidence="1">Unnamed protein product</fullName>
    </submittedName>
</protein>
<sequence>MFVSSLKNLLSFSASIKDNQDIDFRGFSFPKHLHTIQLFCERSGDKLVFDAIPESLLHFGYNFQGLQYMGPVKVIIEKHDESRSLEESVEKIFGGQAVYEFD</sequence>
<proteinExistence type="predicted"/>
<dbReference type="Proteomes" id="UP001165064">
    <property type="component" value="Unassembled WGS sequence"/>
</dbReference>
<name>A0ACB5TE04_AMBMO</name>
<comment type="caution">
    <text evidence="1">The sequence shown here is derived from an EMBL/GenBank/DDBJ whole genome shotgun (WGS) entry which is preliminary data.</text>
</comment>
<reference evidence="1" key="1">
    <citation type="submission" date="2023-04" db="EMBL/GenBank/DDBJ databases">
        <title>Ambrosiozyma monospora NBRC 10751.</title>
        <authorList>
            <person name="Ichikawa N."/>
            <person name="Sato H."/>
            <person name="Tonouchi N."/>
        </authorList>
    </citation>
    <scope>NUCLEOTIDE SEQUENCE</scope>
    <source>
        <strain evidence="1">NBRC 10751</strain>
    </source>
</reference>
<organism evidence="1 2">
    <name type="scientific">Ambrosiozyma monospora</name>
    <name type="common">Yeast</name>
    <name type="synonym">Endomycopsis monosporus</name>
    <dbReference type="NCBI Taxonomy" id="43982"/>
    <lineage>
        <taxon>Eukaryota</taxon>
        <taxon>Fungi</taxon>
        <taxon>Dikarya</taxon>
        <taxon>Ascomycota</taxon>
        <taxon>Saccharomycotina</taxon>
        <taxon>Pichiomycetes</taxon>
        <taxon>Pichiales</taxon>
        <taxon>Pichiaceae</taxon>
        <taxon>Ambrosiozyma</taxon>
    </lineage>
</organism>